<feature type="non-terminal residue" evidence="1">
    <location>
        <position position="1"/>
    </location>
</feature>
<sequence length="232" mass="26971">FSMTMKRAEVFRQLLRKWVDGLYRLYPHTESHRSWWAFPFERLIGLLQKINTNSHIGGELEMTILNSFSRAANFRRAVNRPNPSPVMSEFQRLFEKAFSTRNNRPETFNEMPPDTKGDEHARYMHCGVNYSRSSTHLGNSLIRYLVNGSSQVGSIEKIRTVGDEVKFFVRRQLPLPGGEFDPFSRYAWFPACSLSATMSDHIDIVSPRHVLTHVARFQYKDDRVVVLDLARD</sequence>
<proteinExistence type="predicted"/>
<dbReference type="Proteomes" id="UP001465976">
    <property type="component" value="Unassembled WGS sequence"/>
</dbReference>
<evidence type="ECO:0000313" key="1">
    <source>
        <dbReference type="EMBL" id="KAL0567006.1"/>
    </source>
</evidence>
<protein>
    <submittedName>
        <fullName evidence="1">Uncharacterized protein</fullName>
    </submittedName>
</protein>
<reference evidence="1 2" key="1">
    <citation type="submission" date="2024-02" db="EMBL/GenBank/DDBJ databases">
        <title>A draft genome for the cacao thread blight pathogen Marasmius crinis-equi.</title>
        <authorList>
            <person name="Cohen S.P."/>
            <person name="Baruah I.K."/>
            <person name="Amoako-Attah I."/>
            <person name="Bukari Y."/>
            <person name="Meinhardt L.W."/>
            <person name="Bailey B.A."/>
        </authorList>
    </citation>
    <scope>NUCLEOTIDE SEQUENCE [LARGE SCALE GENOMIC DNA]</scope>
    <source>
        <strain evidence="1 2">GH-76</strain>
    </source>
</reference>
<accession>A0ABR3EVR5</accession>
<gene>
    <name evidence="1" type="ORF">V5O48_014981</name>
</gene>
<keyword evidence="2" id="KW-1185">Reference proteome</keyword>
<name>A0ABR3EVR5_9AGAR</name>
<evidence type="ECO:0000313" key="2">
    <source>
        <dbReference type="Proteomes" id="UP001465976"/>
    </source>
</evidence>
<comment type="caution">
    <text evidence="1">The sequence shown here is derived from an EMBL/GenBank/DDBJ whole genome shotgun (WGS) entry which is preliminary data.</text>
</comment>
<organism evidence="1 2">
    <name type="scientific">Marasmius crinis-equi</name>
    <dbReference type="NCBI Taxonomy" id="585013"/>
    <lineage>
        <taxon>Eukaryota</taxon>
        <taxon>Fungi</taxon>
        <taxon>Dikarya</taxon>
        <taxon>Basidiomycota</taxon>
        <taxon>Agaricomycotina</taxon>
        <taxon>Agaricomycetes</taxon>
        <taxon>Agaricomycetidae</taxon>
        <taxon>Agaricales</taxon>
        <taxon>Marasmiineae</taxon>
        <taxon>Marasmiaceae</taxon>
        <taxon>Marasmius</taxon>
    </lineage>
</organism>
<dbReference type="EMBL" id="JBAHYK010001702">
    <property type="protein sequence ID" value="KAL0567006.1"/>
    <property type="molecule type" value="Genomic_DNA"/>
</dbReference>